<comment type="cofactor">
    <cofactor evidence="7">
        <name>Mg(2+)</name>
        <dbReference type="ChEBI" id="CHEBI:18420"/>
    </cofactor>
    <text evidence="7">Binds 1 Mg(2+) ion per subunit.</text>
</comment>
<dbReference type="GO" id="GO:0046872">
    <property type="term" value="F:metal ion binding"/>
    <property type="evidence" value="ECO:0007669"/>
    <property type="project" value="UniProtKB-KW"/>
</dbReference>
<dbReference type="RefSeq" id="WP_044089578.1">
    <property type="nucleotide sequence ID" value="NZ_JDUW01000011.1"/>
</dbReference>
<name>A0A087CPU2_9BIFI</name>
<keyword evidence="3 7" id="KW-0547">Nucleotide-binding</keyword>
<keyword evidence="2 7" id="KW-0479">Metal-binding</keyword>
<feature type="binding site" evidence="7">
    <location>
        <position position="75"/>
    </location>
    <ligand>
        <name>substrate</name>
    </ligand>
</feature>
<dbReference type="Pfam" id="PF01725">
    <property type="entry name" value="Ham1p_like"/>
    <property type="match status" value="2"/>
</dbReference>
<feature type="binding site" evidence="7">
    <location>
        <begin position="238"/>
        <end position="239"/>
    </location>
    <ligand>
        <name>substrate</name>
    </ligand>
</feature>
<feature type="binding site" evidence="7">
    <location>
        <position position="233"/>
    </location>
    <ligand>
        <name>substrate</name>
    </ligand>
</feature>
<dbReference type="CDD" id="cd00515">
    <property type="entry name" value="HAM1"/>
    <property type="match status" value="1"/>
</dbReference>
<dbReference type="GO" id="GO:0017111">
    <property type="term" value="F:ribonucleoside triphosphate phosphatase activity"/>
    <property type="evidence" value="ECO:0007669"/>
    <property type="project" value="InterPro"/>
</dbReference>
<proteinExistence type="inferred from homology"/>
<dbReference type="InterPro" id="IPR029001">
    <property type="entry name" value="ITPase-like_fam"/>
</dbReference>
<dbReference type="GO" id="GO:0009146">
    <property type="term" value="P:purine nucleoside triphosphate catabolic process"/>
    <property type="evidence" value="ECO:0007669"/>
    <property type="project" value="UniProtKB-UniRule"/>
</dbReference>
<dbReference type="GO" id="GO:0005829">
    <property type="term" value="C:cytosol"/>
    <property type="evidence" value="ECO:0007669"/>
    <property type="project" value="TreeGrafter"/>
</dbReference>
<comment type="caution">
    <text evidence="9">The sequence shown here is derived from an EMBL/GenBank/DDBJ whole genome shotgun (WGS) entry which is preliminary data.</text>
</comment>
<dbReference type="Proteomes" id="UP000028984">
    <property type="component" value="Unassembled WGS sequence"/>
</dbReference>
<evidence type="ECO:0000256" key="5">
    <source>
        <dbReference type="ARBA" id="ARBA00022842"/>
    </source>
</evidence>
<reference evidence="9 10" key="1">
    <citation type="submission" date="2014-03" db="EMBL/GenBank/DDBJ databases">
        <title>Genomics of Bifidobacteria.</title>
        <authorList>
            <person name="Ventura M."/>
            <person name="Milani C."/>
            <person name="Lugli G.A."/>
        </authorList>
    </citation>
    <scope>NUCLEOTIDE SEQUENCE [LARGE SCALE GENOMIC DNA]</scope>
    <source>
        <strain evidence="9 10">DSM 23975</strain>
    </source>
</reference>
<dbReference type="AlphaFoldDB" id="A0A087CPU2"/>
<keyword evidence="10" id="KW-1185">Reference proteome</keyword>
<protein>
    <recommendedName>
        <fullName evidence="7">dITP/XTP pyrophosphatase</fullName>
        <ecNumber evidence="7">3.6.1.66</ecNumber>
    </recommendedName>
    <alternativeName>
        <fullName evidence="7">Non-canonical purine NTP pyrophosphatase</fullName>
    </alternativeName>
    <alternativeName>
        <fullName evidence="7">Non-standard purine NTP pyrophosphatase</fullName>
    </alternativeName>
    <alternativeName>
        <fullName evidence="7">Nucleoside-triphosphate diphosphatase</fullName>
    </alternativeName>
    <alternativeName>
        <fullName evidence="7">Nucleoside-triphosphate pyrophosphatase</fullName>
        <shortName evidence="7">NTPase</shortName>
    </alternativeName>
</protein>
<sequence length="256" mass="26475">MKIVVATHNEGKLVEIRRILEEDLGPAAADIELVSAGSLHLPDPVETGVTFQENALLKARDVAGRTGLPAIADDSGLIVDVMGNAPGILSARWAGAHGHDKANNALLLAQIEDIPDDKRTARFRCAAALVVPDTAAGIDVTGADVTGTNGGDTEAAAGSTAGGAPVVGRYAIASEVVKLGEMPGRIIRKARGEHGFGYDPLFVPDDQPAGRTSDEPGYEGEPLTSAEMTPAEKNAISHRGKALKALVPEIEALLAE</sequence>
<dbReference type="InterPro" id="IPR002637">
    <property type="entry name" value="RdgB/HAM1"/>
</dbReference>
<dbReference type="STRING" id="1437610.BREU_2017"/>
<evidence type="ECO:0000313" key="9">
    <source>
        <dbReference type="EMBL" id="KFI85292.1"/>
    </source>
</evidence>
<comment type="function">
    <text evidence="7">Pyrophosphatase that catalyzes the hydrolysis of nucleoside triphosphates to their monophosphate derivatives, with a high preference for the non-canonical purine nucleotides XTP (xanthosine triphosphate), dITP (deoxyinosine triphosphate) and ITP. Seems to function as a house-cleaning enzyme that removes non-canonical purine nucleotides from the nucleotide pool, thus preventing their incorporation into DNA/RNA and avoiding chromosomal lesions.</text>
</comment>
<evidence type="ECO:0000313" key="10">
    <source>
        <dbReference type="Proteomes" id="UP000028984"/>
    </source>
</evidence>
<keyword evidence="4 7" id="KW-0378">Hydrolase</keyword>
<dbReference type="GO" id="GO:0009117">
    <property type="term" value="P:nucleotide metabolic process"/>
    <property type="evidence" value="ECO:0007669"/>
    <property type="project" value="UniProtKB-KW"/>
</dbReference>
<comment type="catalytic activity">
    <reaction evidence="7">
        <text>XTP + H2O = XMP + diphosphate + H(+)</text>
        <dbReference type="Rhea" id="RHEA:28610"/>
        <dbReference type="ChEBI" id="CHEBI:15377"/>
        <dbReference type="ChEBI" id="CHEBI:15378"/>
        <dbReference type="ChEBI" id="CHEBI:33019"/>
        <dbReference type="ChEBI" id="CHEBI:57464"/>
        <dbReference type="ChEBI" id="CHEBI:61314"/>
        <dbReference type="EC" id="3.6.1.66"/>
    </reaction>
</comment>
<comment type="caution">
    <text evidence="7">Lacks conserved residue(s) required for the propagation of feature annotation.</text>
</comment>
<dbReference type="GO" id="GO:0035870">
    <property type="term" value="F:dITP diphosphatase activity"/>
    <property type="evidence" value="ECO:0007669"/>
    <property type="project" value="UniProtKB-UniRule"/>
</dbReference>
<evidence type="ECO:0000256" key="2">
    <source>
        <dbReference type="ARBA" id="ARBA00022723"/>
    </source>
</evidence>
<evidence type="ECO:0000256" key="8">
    <source>
        <dbReference type="SAM" id="MobiDB-lite"/>
    </source>
</evidence>
<keyword evidence="5 7" id="KW-0460">Magnesium</keyword>
<evidence type="ECO:0000256" key="1">
    <source>
        <dbReference type="ARBA" id="ARBA00008023"/>
    </source>
</evidence>
<evidence type="ECO:0000256" key="3">
    <source>
        <dbReference type="ARBA" id="ARBA00022741"/>
    </source>
</evidence>
<dbReference type="GO" id="GO:0000166">
    <property type="term" value="F:nucleotide binding"/>
    <property type="evidence" value="ECO:0007669"/>
    <property type="project" value="UniProtKB-KW"/>
</dbReference>
<dbReference type="EC" id="3.6.1.66" evidence="7"/>
<accession>A0A087CPU2</accession>
<organism evidence="9 10">
    <name type="scientific">Bifidobacterium reuteri DSM 23975</name>
    <dbReference type="NCBI Taxonomy" id="1437610"/>
    <lineage>
        <taxon>Bacteria</taxon>
        <taxon>Bacillati</taxon>
        <taxon>Actinomycetota</taxon>
        <taxon>Actinomycetes</taxon>
        <taxon>Bifidobacteriales</taxon>
        <taxon>Bifidobacteriaceae</taxon>
        <taxon>Bifidobacterium</taxon>
    </lineage>
</organism>
<evidence type="ECO:0000256" key="7">
    <source>
        <dbReference type="HAMAP-Rule" id="MF_01405"/>
    </source>
</evidence>
<feature type="binding site" evidence="7">
    <location>
        <position position="74"/>
    </location>
    <ligand>
        <name>Mg(2+)</name>
        <dbReference type="ChEBI" id="CHEBI:18420"/>
    </ligand>
</feature>
<comment type="catalytic activity">
    <reaction evidence="7">
        <text>ITP + H2O = IMP + diphosphate + H(+)</text>
        <dbReference type="Rhea" id="RHEA:29399"/>
        <dbReference type="ChEBI" id="CHEBI:15377"/>
        <dbReference type="ChEBI" id="CHEBI:15378"/>
        <dbReference type="ChEBI" id="CHEBI:33019"/>
        <dbReference type="ChEBI" id="CHEBI:58053"/>
        <dbReference type="ChEBI" id="CHEBI:61402"/>
        <dbReference type="EC" id="3.6.1.66"/>
    </reaction>
</comment>
<dbReference type="EMBL" id="JGZK01000008">
    <property type="protein sequence ID" value="KFI85292.1"/>
    <property type="molecule type" value="Genomic_DNA"/>
</dbReference>
<dbReference type="PANTHER" id="PTHR11067:SF9">
    <property type="entry name" value="INOSINE TRIPHOSPHATE PYROPHOSPHATASE"/>
    <property type="match status" value="1"/>
</dbReference>
<dbReference type="OrthoDB" id="9807456at2"/>
<feature type="binding site" evidence="7">
    <location>
        <begin position="7"/>
        <end position="12"/>
    </location>
    <ligand>
        <name>substrate</name>
    </ligand>
</feature>
<dbReference type="InterPro" id="IPR020922">
    <property type="entry name" value="dITP/XTP_pyrophosphatase"/>
</dbReference>
<dbReference type="HAMAP" id="MF_01405">
    <property type="entry name" value="Non_canon_purine_NTPase"/>
    <property type="match status" value="1"/>
</dbReference>
<comment type="similarity">
    <text evidence="1 7">Belongs to the HAM1 NTPase family.</text>
</comment>
<keyword evidence="6 7" id="KW-0546">Nucleotide metabolism</keyword>
<dbReference type="GO" id="GO:0036220">
    <property type="term" value="F:ITP diphosphatase activity"/>
    <property type="evidence" value="ECO:0007669"/>
    <property type="project" value="UniProtKB-UniRule"/>
</dbReference>
<evidence type="ECO:0000256" key="6">
    <source>
        <dbReference type="ARBA" id="ARBA00023080"/>
    </source>
</evidence>
<gene>
    <name evidence="9" type="ORF">BREU_2017</name>
</gene>
<comment type="catalytic activity">
    <reaction evidence="7">
        <text>dITP + H2O = dIMP + diphosphate + H(+)</text>
        <dbReference type="Rhea" id="RHEA:28342"/>
        <dbReference type="ChEBI" id="CHEBI:15377"/>
        <dbReference type="ChEBI" id="CHEBI:15378"/>
        <dbReference type="ChEBI" id="CHEBI:33019"/>
        <dbReference type="ChEBI" id="CHEBI:61194"/>
        <dbReference type="ChEBI" id="CHEBI:61382"/>
        <dbReference type="EC" id="3.6.1.66"/>
    </reaction>
</comment>
<dbReference type="SUPFAM" id="SSF52972">
    <property type="entry name" value="ITPase-like"/>
    <property type="match status" value="1"/>
</dbReference>
<dbReference type="GO" id="GO:0036222">
    <property type="term" value="F:XTP diphosphatase activity"/>
    <property type="evidence" value="ECO:0007669"/>
    <property type="project" value="UniProtKB-UniRule"/>
</dbReference>
<comment type="subunit">
    <text evidence="7">Homodimer.</text>
</comment>
<feature type="binding site" evidence="7">
    <location>
        <begin position="196"/>
        <end position="199"/>
    </location>
    <ligand>
        <name>substrate</name>
    </ligand>
</feature>
<dbReference type="eggNOG" id="COG0127">
    <property type="taxonomic scope" value="Bacteria"/>
</dbReference>
<feature type="active site" description="Proton acceptor" evidence="7">
    <location>
        <position position="74"/>
    </location>
</feature>
<dbReference type="Gene3D" id="3.90.950.10">
    <property type="match status" value="1"/>
</dbReference>
<feature type="region of interest" description="Disordered" evidence="8">
    <location>
        <begin position="203"/>
        <end position="233"/>
    </location>
</feature>
<dbReference type="PANTHER" id="PTHR11067">
    <property type="entry name" value="INOSINE TRIPHOSPHATE PYROPHOSPHATASE/HAM1 PROTEIN"/>
    <property type="match status" value="1"/>
</dbReference>
<evidence type="ECO:0000256" key="4">
    <source>
        <dbReference type="ARBA" id="ARBA00022801"/>
    </source>
</evidence>